<dbReference type="PROSITE" id="PS51257">
    <property type="entry name" value="PROKAR_LIPOPROTEIN"/>
    <property type="match status" value="1"/>
</dbReference>
<evidence type="ECO:0000313" key="3">
    <source>
        <dbReference type="Proteomes" id="UP000219565"/>
    </source>
</evidence>
<gene>
    <name evidence="2" type="ORF">SAMN04244553_3573</name>
</gene>
<organism evidence="2 3">
    <name type="scientific">Nocardia amikacinitolerans</name>
    <dbReference type="NCBI Taxonomy" id="756689"/>
    <lineage>
        <taxon>Bacteria</taxon>
        <taxon>Bacillati</taxon>
        <taxon>Actinomycetota</taxon>
        <taxon>Actinomycetes</taxon>
        <taxon>Mycobacteriales</taxon>
        <taxon>Nocardiaceae</taxon>
        <taxon>Nocardia</taxon>
    </lineage>
</organism>
<dbReference type="AlphaFoldDB" id="A0A285LG91"/>
<feature type="transmembrane region" description="Helical" evidence="1">
    <location>
        <begin position="12"/>
        <end position="30"/>
    </location>
</feature>
<dbReference type="EMBL" id="OBEG01000003">
    <property type="protein sequence ID" value="SNY83872.1"/>
    <property type="molecule type" value="Genomic_DNA"/>
</dbReference>
<dbReference type="RefSeq" id="WP_097245814.1">
    <property type="nucleotide sequence ID" value="NZ_OBEG01000003.1"/>
</dbReference>
<evidence type="ECO:0000256" key="1">
    <source>
        <dbReference type="SAM" id="Phobius"/>
    </source>
</evidence>
<keyword evidence="1" id="KW-1133">Transmembrane helix</keyword>
<evidence type="ECO:0000313" key="2">
    <source>
        <dbReference type="EMBL" id="SNY83872.1"/>
    </source>
</evidence>
<keyword evidence="1" id="KW-0472">Membrane</keyword>
<protein>
    <submittedName>
        <fullName evidence="2">Uncharacterized protein</fullName>
    </submittedName>
</protein>
<accession>A0A285LG91</accession>
<keyword evidence="1" id="KW-0812">Transmembrane</keyword>
<reference evidence="2 3" key="1">
    <citation type="submission" date="2017-09" db="EMBL/GenBank/DDBJ databases">
        <authorList>
            <person name="Ehlers B."/>
            <person name="Leendertz F.H."/>
        </authorList>
    </citation>
    <scope>NUCLEOTIDE SEQUENCE [LARGE SCALE GENOMIC DNA]</scope>
    <source>
        <strain evidence="2 3">DSM 45537</strain>
    </source>
</reference>
<keyword evidence="3" id="KW-1185">Reference proteome</keyword>
<name>A0A285LG91_9NOCA</name>
<sequence length="59" mass="6934">MTFDNEKRIMHLLGVIAGCSYLLLLTLLAWRQAFEPSLILFSFWVISYSKGVVEYYRET</sequence>
<dbReference type="Proteomes" id="UP000219565">
    <property type="component" value="Unassembled WGS sequence"/>
</dbReference>
<proteinExistence type="predicted"/>